<comment type="subcellular location">
    <subcellularLocation>
        <location evidence="1">Membrane</location>
        <topology evidence="1">Multi-pass membrane protein</topology>
    </subcellularLocation>
</comment>
<dbReference type="GO" id="GO:0016020">
    <property type="term" value="C:membrane"/>
    <property type="evidence" value="ECO:0007669"/>
    <property type="project" value="UniProtKB-SubCell"/>
</dbReference>
<name>A0A397VD75_9GLOM</name>
<dbReference type="PANTHER" id="PTHR39469">
    <property type="entry name" value="CHROMOSOME 1, WHOLE GENOME SHOTGUN SEQUENCE"/>
    <property type="match status" value="1"/>
</dbReference>
<gene>
    <name evidence="8" type="ORF">C2G38_2083463</name>
</gene>
<evidence type="ECO:0000256" key="1">
    <source>
        <dbReference type="ARBA" id="ARBA00004141"/>
    </source>
</evidence>
<dbReference type="OrthoDB" id="102260at2759"/>
<feature type="transmembrane region" description="Helical" evidence="6">
    <location>
        <begin position="269"/>
        <end position="294"/>
    </location>
</feature>
<comment type="caution">
    <text evidence="8">The sequence shown here is derived from an EMBL/GenBank/DDBJ whole genome shotgun (WGS) entry which is preliminary data.</text>
</comment>
<feature type="compositionally biased region" description="Basic and acidic residues" evidence="5">
    <location>
        <begin position="42"/>
        <end position="54"/>
    </location>
</feature>
<dbReference type="EMBL" id="QKWP01000483">
    <property type="protein sequence ID" value="RIB19287.1"/>
    <property type="molecule type" value="Genomic_DNA"/>
</dbReference>
<feature type="transmembrane region" description="Helical" evidence="6">
    <location>
        <begin position="141"/>
        <end position="160"/>
    </location>
</feature>
<keyword evidence="9" id="KW-1185">Reference proteome</keyword>
<evidence type="ECO:0000259" key="7">
    <source>
        <dbReference type="Pfam" id="PF13886"/>
    </source>
</evidence>
<feature type="transmembrane region" description="Helical" evidence="6">
    <location>
        <begin position="195"/>
        <end position="217"/>
    </location>
</feature>
<keyword evidence="4 6" id="KW-0472">Membrane</keyword>
<dbReference type="Proteomes" id="UP000266673">
    <property type="component" value="Unassembled WGS sequence"/>
</dbReference>
<dbReference type="PANTHER" id="PTHR39469:SF1">
    <property type="entry name" value="DUF4203 DOMAIN-CONTAINING PROTEIN"/>
    <property type="match status" value="1"/>
</dbReference>
<feature type="domain" description="TM7S3/TM198-like" evidence="7">
    <location>
        <begin position="88"/>
        <end position="288"/>
    </location>
</feature>
<keyword evidence="2 6" id="KW-0812">Transmembrane</keyword>
<dbReference type="AlphaFoldDB" id="A0A397VD75"/>
<protein>
    <recommendedName>
        <fullName evidence="7">TM7S3/TM198-like domain-containing protein</fullName>
    </recommendedName>
</protein>
<feature type="transmembrane region" description="Helical" evidence="6">
    <location>
        <begin position="107"/>
        <end position="129"/>
    </location>
</feature>
<evidence type="ECO:0000313" key="8">
    <source>
        <dbReference type="EMBL" id="RIB19287.1"/>
    </source>
</evidence>
<feature type="transmembrane region" description="Helical" evidence="6">
    <location>
        <begin position="167"/>
        <end position="183"/>
    </location>
</feature>
<organism evidence="8 9">
    <name type="scientific">Gigaspora rosea</name>
    <dbReference type="NCBI Taxonomy" id="44941"/>
    <lineage>
        <taxon>Eukaryota</taxon>
        <taxon>Fungi</taxon>
        <taxon>Fungi incertae sedis</taxon>
        <taxon>Mucoromycota</taxon>
        <taxon>Glomeromycotina</taxon>
        <taxon>Glomeromycetes</taxon>
        <taxon>Diversisporales</taxon>
        <taxon>Gigasporaceae</taxon>
        <taxon>Gigaspora</taxon>
    </lineage>
</organism>
<evidence type="ECO:0000256" key="2">
    <source>
        <dbReference type="ARBA" id="ARBA00022692"/>
    </source>
</evidence>
<dbReference type="InterPro" id="IPR025256">
    <property type="entry name" value="TM7S3/TM198-like_dom"/>
</dbReference>
<feature type="transmembrane region" description="Helical" evidence="6">
    <location>
        <begin position="12"/>
        <end position="35"/>
    </location>
</feature>
<keyword evidence="3 6" id="KW-1133">Transmembrane helix</keyword>
<evidence type="ECO:0000313" key="9">
    <source>
        <dbReference type="Proteomes" id="UP000266673"/>
    </source>
</evidence>
<feature type="region of interest" description="Disordered" evidence="5">
    <location>
        <begin position="42"/>
        <end position="62"/>
    </location>
</feature>
<dbReference type="STRING" id="44941.A0A397VD75"/>
<feature type="transmembrane region" description="Helical" evidence="6">
    <location>
        <begin position="229"/>
        <end position="249"/>
    </location>
</feature>
<dbReference type="Pfam" id="PF13886">
    <property type="entry name" value="TM7S3_TM198"/>
    <property type="match status" value="1"/>
</dbReference>
<evidence type="ECO:0000256" key="3">
    <source>
        <dbReference type="ARBA" id="ARBA00022989"/>
    </source>
</evidence>
<accession>A0A397VD75</accession>
<evidence type="ECO:0000256" key="5">
    <source>
        <dbReference type="SAM" id="MobiDB-lite"/>
    </source>
</evidence>
<feature type="transmembrane region" description="Helical" evidence="6">
    <location>
        <begin position="82"/>
        <end position="100"/>
    </location>
</feature>
<evidence type="ECO:0000256" key="6">
    <source>
        <dbReference type="SAM" id="Phobius"/>
    </source>
</evidence>
<sequence length="335" mass="37392">MNSLILQRNRILHIKGILITLLYLTFMIIVVSASASDSGESREGYYLENERPGEEIPQPPTLTDKDNPYVNITRGNDYPMDGASYLTGITLIITGLVNLIRGNKYKWLSIFLASFHGICVILMLFILKYQNVINPSSTVRFVYFIVSAGAGIAAGVFFVLLWPTGKILVGTLGGFSLAMILLSTKTDGLISDQIWRWTLIGFFSISMSILAGIQKIYSYTAIISTVSSGCYGLILGVDVFARTGLLASFKTFWGFTQPDDYQYVVDTHVTIILLSIGALGGLFGIAIQLLELWIRQKNDRSKVEVDDDKESQDSIKFKSFRKKLTEKVHNPFKRH</sequence>
<proteinExistence type="predicted"/>
<reference evidence="8 9" key="1">
    <citation type="submission" date="2018-06" db="EMBL/GenBank/DDBJ databases">
        <title>Comparative genomics reveals the genomic features of Rhizophagus irregularis, R. cerebriforme, R. diaphanum and Gigaspora rosea, and their symbiotic lifestyle signature.</title>
        <authorList>
            <person name="Morin E."/>
            <person name="San Clemente H."/>
            <person name="Chen E.C.H."/>
            <person name="De La Providencia I."/>
            <person name="Hainaut M."/>
            <person name="Kuo A."/>
            <person name="Kohler A."/>
            <person name="Murat C."/>
            <person name="Tang N."/>
            <person name="Roy S."/>
            <person name="Loubradou J."/>
            <person name="Henrissat B."/>
            <person name="Grigoriev I.V."/>
            <person name="Corradi N."/>
            <person name="Roux C."/>
            <person name="Martin F.M."/>
        </authorList>
    </citation>
    <scope>NUCLEOTIDE SEQUENCE [LARGE SCALE GENOMIC DNA]</scope>
    <source>
        <strain evidence="8 9">DAOM 194757</strain>
    </source>
</reference>
<evidence type="ECO:0000256" key="4">
    <source>
        <dbReference type="ARBA" id="ARBA00023136"/>
    </source>
</evidence>